<dbReference type="PANTHER" id="PTHR31686">
    <property type="match status" value="1"/>
</dbReference>
<feature type="transmembrane region" description="Helical" evidence="9">
    <location>
        <begin position="139"/>
        <end position="161"/>
    </location>
</feature>
<feature type="transmembrane region" description="Helical" evidence="9">
    <location>
        <begin position="368"/>
        <end position="390"/>
    </location>
</feature>
<feature type="compositionally biased region" description="Basic and acidic residues" evidence="8">
    <location>
        <begin position="1"/>
        <end position="11"/>
    </location>
</feature>
<evidence type="ECO:0000256" key="3">
    <source>
        <dbReference type="ARBA" id="ARBA00022448"/>
    </source>
</evidence>
<organism evidence="10 11">
    <name type="scientific">Lithohypha guttulata</name>
    <dbReference type="NCBI Taxonomy" id="1690604"/>
    <lineage>
        <taxon>Eukaryota</taxon>
        <taxon>Fungi</taxon>
        <taxon>Dikarya</taxon>
        <taxon>Ascomycota</taxon>
        <taxon>Pezizomycotina</taxon>
        <taxon>Eurotiomycetes</taxon>
        <taxon>Chaetothyriomycetidae</taxon>
        <taxon>Chaetothyriales</taxon>
        <taxon>Trichomeriaceae</taxon>
        <taxon>Lithohypha</taxon>
    </lineage>
</organism>
<dbReference type="InterPro" id="IPR038665">
    <property type="entry name" value="Voltage-dep_anion_channel_sf"/>
</dbReference>
<gene>
    <name evidence="10" type="ORF">LTR05_004118</name>
</gene>
<reference evidence="10 11" key="1">
    <citation type="submission" date="2023-08" db="EMBL/GenBank/DDBJ databases">
        <title>Black Yeasts Isolated from many extreme environments.</title>
        <authorList>
            <person name="Coleine C."/>
            <person name="Stajich J.E."/>
            <person name="Selbmann L."/>
        </authorList>
    </citation>
    <scope>NUCLEOTIDE SEQUENCE [LARGE SCALE GENOMIC DNA]</scope>
    <source>
        <strain evidence="10 11">CCFEE 5910</strain>
    </source>
</reference>
<dbReference type="GO" id="GO:0005886">
    <property type="term" value="C:plasma membrane"/>
    <property type="evidence" value="ECO:0007669"/>
    <property type="project" value="UniProtKB-SubCell"/>
</dbReference>
<feature type="transmembrane region" description="Helical" evidence="9">
    <location>
        <begin position="341"/>
        <end position="362"/>
    </location>
</feature>
<comment type="similarity">
    <text evidence="2">Belongs to the tellurite-resistance/dicarboxylate transporter (TDT) family.</text>
</comment>
<keyword evidence="4" id="KW-1003">Cell membrane</keyword>
<feature type="region of interest" description="Disordered" evidence="8">
    <location>
        <begin position="1"/>
        <end position="22"/>
    </location>
</feature>
<evidence type="ECO:0000256" key="7">
    <source>
        <dbReference type="ARBA" id="ARBA00023136"/>
    </source>
</evidence>
<evidence type="ECO:0000256" key="9">
    <source>
        <dbReference type="SAM" id="Phobius"/>
    </source>
</evidence>
<evidence type="ECO:0000256" key="1">
    <source>
        <dbReference type="ARBA" id="ARBA00004651"/>
    </source>
</evidence>
<feature type="transmembrane region" description="Helical" evidence="9">
    <location>
        <begin position="103"/>
        <end position="127"/>
    </location>
</feature>
<dbReference type="PANTHER" id="PTHR31686:SF3">
    <property type="entry name" value="ACID TRANSPORT PROTEIN, PUTATIVE (AFU_ORTHOLOGUE AFUA_4G09410)-RELATED"/>
    <property type="match status" value="1"/>
</dbReference>
<dbReference type="Pfam" id="PF03595">
    <property type="entry name" value="SLAC1"/>
    <property type="match status" value="1"/>
</dbReference>
<keyword evidence="7 9" id="KW-0472">Membrane</keyword>
<proteinExistence type="inferred from homology"/>
<dbReference type="EMBL" id="JAVRRJ010000003">
    <property type="protein sequence ID" value="KAK5086947.1"/>
    <property type="molecule type" value="Genomic_DNA"/>
</dbReference>
<keyword evidence="6 9" id="KW-1133">Transmembrane helix</keyword>
<dbReference type="Gene3D" id="1.50.10.150">
    <property type="entry name" value="Voltage-dependent anion channel"/>
    <property type="match status" value="1"/>
</dbReference>
<dbReference type="InterPro" id="IPR004695">
    <property type="entry name" value="SLAC1/Mae1/Ssu1/TehA"/>
</dbReference>
<evidence type="ECO:0000256" key="8">
    <source>
        <dbReference type="SAM" id="MobiDB-lite"/>
    </source>
</evidence>
<protein>
    <submittedName>
        <fullName evidence="10">Uncharacterized protein</fullName>
    </submittedName>
</protein>
<dbReference type="AlphaFoldDB" id="A0AAN7T0Z5"/>
<evidence type="ECO:0000313" key="10">
    <source>
        <dbReference type="EMBL" id="KAK5086947.1"/>
    </source>
</evidence>
<comment type="subcellular location">
    <subcellularLocation>
        <location evidence="1">Cell membrane</location>
        <topology evidence="1">Multi-pass membrane protein</topology>
    </subcellularLocation>
</comment>
<dbReference type="Proteomes" id="UP001309876">
    <property type="component" value="Unassembled WGS sequence"/>
</dbReference>
<evidence type="ECO:0000313" key="11">
    <source>
        <dbReference type="Proteomes" id="UP001309876"/>
    </source>
</evidence>
<keyword evidence="3" id="KW-0813">Transport</keyword>
<accession>A0AAN7T0Z5</accession>
<sequence length="420" mass="46395">MAQRETEHVDNTNESENADVRDIEKRVNHTPPLRRNVLTALVQDFGVLAILTHQCPYQFPGLKVISTIFFVFDLVLFVLFSAAFTARFVLFGSQAYGEITGELSDLMLCACWPIAFMTLTSLTSLIASNAYWGRHALTIVAYVMWWVVCFWALAVLFWVFGDLIAKHEISVQAGEGVRGKRLPMMVIIPAVSVSTVAITGALVASHSYDISARMAVPVIIVSFLMVGVGILLGFMLTTYLFHGLLSQGWPPPPQTASVFILVGPMGQSAAALQQLGQAARVYRKFVGYDKGTFLTGEAAVPLEAACMLIALLLTGLGIIWTFLGVYAMVSRALQKQLKWTPSWNAIIFPVGTLTTSTTLLATEMDSPAWRVVTAGLIIILLFFFLLNSVFTLKGIWKGELLVVREDPRVKRKMQEDHKVR</sequence>
<dbReference type="InterPro" id="IPR051629">
    <property type="entry name" value="Sulfite_efflux_TDT"/>
</dbReference>
<dbReference type="GO" id="GO:0000319">
    <property type="term" value="F:sulfite transmembrane transporter activity"/>
    <property type="evidence" value="ECO:0007669"/>
    <property type="project" value="TreeGrafter"/>
</dbReference>
<evidence type="ECO:0000256" key="6">
    <source>
        <dbReference type="ARBA" id="ARBA00022989"/>
    </source>
</evidence>
<evidence type="ECO:0000256" key="4">
    <source>
        <dbReference type="ARBA" id="ARBA00022475"/>
    </source>
</evidence>
<keyword evidence="11" id="KW-1185">Reference proteome</keyword>
<evidence type="ECO:0000256" key="5">
    <source>
        <dbReference type="ARBA" id="ARBA00022692"/>
    </source>
</evidence>
<feature type="transmembrane region" description="Helical" evidence="9">
    <location>
        <begin position="216"/>
        <end position="241"/>
    </location>
</feature>
<feature type="transmembrane region" description="Helical" evidence="9">
    <location>
        <begin position="307"/>
        <end position="329"/>
    </location>
</feature>
<evidence type="ECO:0000256" key="2">
    <source>
        <dbReference type="ARBA" id="ARBA00008566"/>
    </source>
</evidence>
<feature type="transmembrane region" description="Helical" evidence="9">
    <location>
        <begin position="181"/>
        <end position="204"/>
    </location>
</feature>
<feature type="transmembrane region" description="Helical" evidence="9">
    <location>
        <begin position="68"/>
        <end position="91"/>
    </location>
</feature>
<name>A0AAN7T0Z5_9EURO</name>
<comment type="caution">
    <text evidence="10">The sequence shown here is derived from an EMBL/GenBank/DDBJ whole genome shotgun (WGS) entry which is preliminary data.</text>
</comment>
<keyword evidence="5 9" id="KW-0812">Transmembrane</keyword>